<dbReference type="PANTHER" id="PTHR43881:SF5">
    <property type="entry name" value="GAMMA-GLUTAMYLTRANSPEPTIDASE"/>
    <property type="match status" value="1"/>
</dbReference>
<proteinExistence type="predicted"/>
<keyword evidence="1" id="KW-0808">Transferase</keyword>
<evidence type="ECO:0000313" key="2">
    <source>
        <dbReference type="Proteomes" id="UP000307968"/>
    </source>
</evidence>
<name>A0A4U9HCM3_SERRU</name>
<evidence type="ECO:0000313" key="1">
    <source>
        <dbReference type="EMBL" id="VTP61568.1"/>
    </source>
</evidence>
<reference evidence="1 2" key="1">
    <citation type="submission" date="2019-05" db="EMBL/GenBank/DDBJ databases">
        <authorList>
            <consortium name="Pathogen Informatics"/>
        </authorList>
    </citation>
    <scope>NUCLEOTIDE SEQUENCE [LARGE SCALE GENOMIC DNA]</scope>
    <source>
        <strain evidence="1 2">NCTC12971</strain>
    </source>
</reference>
<protein>
    <submittedName>
        <fullName evidence="1">Gamma-glutamyltransferase ywrD</fullName>
        <ecNumber evidence="1">2.3.2.2</ecNumber>
    </submittedName>
</protein>
<keyword evidence="1" id="KW-0012">Acyltransferase</keyword>
<dbReference type="AlphaFoldDB" id="A0A4U9HCM3"/>
<dbReference type="GO" id="GO:0103068">
    <property type="term" value="F:leukotriene C4 gamma-glutamyl transferase activity"/>
    <property type="evidence" value="ECO:0007669"/>
    <property type="project" value="UniProtKB-EC"/>
</dbReference>
<dbReference type="Proteomes" id="UP000307968">
    <property type="component" value="Chromosome"/>
</dbReference>
<dbReference type="Pfam" id="PF01019">
    <property type="entry name" value="G_glu_transpept"/>
    <property type="match status" value="1"/>
</dbReference>
<dbReference type="EMBL" id="LR590463">
    <property type="protein sequence ID" value="VTP61568.1"/>
    <property type="molecule type" value="Genomic_DNA"/>
</dbReference>
<accession>A0A4U9HCM3</accession>
<dbReference type="InterPro" id="IPR029055">
    <property type="entry name" value="Ntn_hydrolases_N"/>
</dbReference>
<dbReference type="EC" id="2.3.2.2" evidence="1"/>
<organism evidence="1 2">
    <name type="scientific">Serratia rubidaea</name>
    <name type="common">Serratia marinorubra</name>
    <dbReference type="NCBI Taxonomy" id="61652"/>
    <lineage>
        <taxon>Bacteria</taxon>
        <taxon>Pseudomonadati</taxon>
        <taxon>Pseudomonadota</taxon>
        <taxon>Gammaproteobacteria</taxon>
        <taxon>Enterobacterales</taxon>
        <taxon>Yersiniaceae</taxon>
        <taxon>Serratia</taxon>
    </lineage>
</organism>
<dbReference type="SUPFAM" id="SSF56235">
    <property type="entry name" value="N-terminal nucleophile aminohydrolases (Ntn hydrolases)"/>
    <property type="match status" value="1"/>
</dbReference>
<dbReference type="InterPro" id="IPR052896">
    <property type="entry name" value="GGT-like_enzyme"/>
</dbReference>
<gene>
    <name evidence="1" type="primary">ywrD_2</name>
    <name evidence="1" type="ORF">NCTC12971_02082</name>
</gene>
<dbReference type="PANTHER" id="PTHR43881">
    <property type="entry name" value="GAMMA-GLUTAMYLTRANSPEPTIDASE (AFU_ORTHOLOGUE AFUA_4G13580)"/>
    <property type="match status" value="1"/>
</dbReference>
<sequence>MQSNVATHGMAVTPHHLASQSALAVLREGGSAIEAMVAAAATVAVVYPHMNGLGGRRFLADRAAGR</sequence>